<name>A0ABQ0A407_9GAMM</name>
<evidence type="ECO:0000259" key="1">
    <source>
        <dbReference type="Pfam" id="PF04773"/>
    </source>
</evidence>
<dbReference type="InterPro" id="IPR013783">
    <property type="entry name" value="Ig-like_fold"/>
</dbReference>
<comment type="caution">
    <text evidence="2">The sequence shown here is derived from an EMBL/GenBank/DDBJ whole genome shotgun (WGS) entry which is preliminary data.</text>
</comment>
<keyword evidence="3" id="KW-1185">Reference proteome</keyword>
<dbReference type="Gene3D" id="2.60.120.1440">
    <property type="match status" value="1"/>
</dbReference>
<evidence type="ECO:0000313" key="3">
    <source>
        <dbReference type="Proteomes" id="UP001465153"/>
    </source>
</evidence>
<organism evidence="2 3">
    <name type="scientific">Sessilibacter corallicola</name>
    <dbReference type="NCBI Taxonomy" id="2904075"/>
    <lineage>
        <taxon>Bacteria</taxon>
        <taxon>Pseudomonadati</taxon>
        <taxon>Pseudomonadota</taxon>
        <taxon>Gammaproteobacteria</taxon>
        <taxon>Cellvibrionales</taxon>
        <taxon>Cellvibrionaceae</taxon>
        <taxon>Sessilibacter</taxon>
    </lineage>
</organism>
<dbReference type="Pfam" id="PF04773">
    <property type="entry name" value="FecR"/>
    <property type="match status" value="1"/>
</dbReference>
<sequence length="374" mass="41405">MTLSYYKGDVTVFYQDPASSEIPTFQQKLAIGTTVVTGEESFATLIFEDGALIQMEPNSELLLDSISTTQQDQAFTSQLHLNTGAVNARVPERRPKSRFQIRTPSAIAAVRGTEYRLTAGKNENSGVSITEVLEGTVGVDAQQSTVDVEEGFSVKTAEGLPPEQPKPLLSAPEFAAAVKDIQPGPIELKWQPVDGAEQYRLDSLKDNEQAELINSYFLSSAEFSLDVTDFNDDCVRFAVRGVDADGVQGLVAYKRICIEQPLDSPAVIAKPKLSKPDLDVEIDWQMVEAADSYFVQVSNSDNFDVIYQEFTTTETSLVLPWDPSFENGLYYRVQAIALEGVDSEFSQTREIKVDRLPKKALLTWSVFWVLFVAL</sequence>
<accession>A0ABQ0A407</accession>
<dbReference type="InterPro" id="IPR006860">
    <property type="entry name" value="FecR"/>
</dbReference>
<gene>
    <name evidence="2" type="ORF">NBRC116591_01910</name>
</gene>
<reference evidence="2 3" key="1">
    <citation type="submission" date="2024-04" db="EMBL/GenBank/DDBJ databases">
        <title>Draft genome sequence of Sessilibacter corallicola NBRC 116591.</title>
        <authorList>
            <person name="Miyakawa T."/>
            <person name="Kusuya Y."/>
            <person name="Miura T."/>
        </authorList>
    </citation>
    <scope>NUCLEOTIDE SEQUENCE [LARGE SCALE GENOMIC DNA]</scope>
    <source>
        <strain evidence="2 3">KU-00831-HH</strain>
    </source>
</reference>
<evidence type="ECO:0000313" key="2">
    <source>
        <dbReference type="EMBL" id="GAA6166381.1"/>
    </source>
</evidence>
<proteinExistence type="predicted"/>
<dbReference type="PANTHER" id="PTHR38731">
    <property type="entry name" value="LIPL45-RELATED LIPOPROTEIN-RELATED"/>
    <property type="match status" value="1"/>
</dbReference>
<dbReference type="Proteomes" id="UP001465153">
    <property type="component" value="Unassembled WGS sequence"/>
</dbReference>
<dbReference type="Gene3D" id="2.60.40.10">
    <property type="entry name" value="Immunoglobulins"/>
    <property type="match status" value="1"/>
</dbReference>
<feature type="domain" description="FecR protein" evidence="1">
    <location>
        <begin position="34"/>
        <end position="137"/>
    </location>
</feature>
<protein>
    <recommendedName>
        <fullName evidence="1">FecR protein domain-containing protein</fullName>
    </recommendedName>
</protein>
<dbReference type="EMBL" id="BAABWN010000001">
    <property type="protein sequence ID" value="GAA6166381.1"/>
    <property type="molecule type" value="Genomic_DNA"/>
</dbReference>